<gene>
    <name evidence="1" type="ORF">QNA08_15440</name>
</gene>
<dbReference type="InterPro" id="IPR006311">
    <property type="entry name" value="TAT_signal"/>
</dbReference>
<dbReference type="PIRSF" id="PIRSF036704">
    <property type="entry name" value="UCP036704"/>
    <property type="match status" value="1"/>
</dbReference>
<evidence type="ECO:0000313" key="1">
    <source>
        <dbReference type="EMBL" id="MDJ1159618.1"/>
    </source>
</evidence>
<dbReference type="EMBL" id="JASJEV010000011">
    <property type="protein sequence ID" value="MDJ1159618.1"/>
    <property type="molecule type" value="Genomic_DNA"/>
</dbReference>
<comment type="caution">
    <text evidence="1">The sequence shown here is derived from an EMBL/GenBank/DDBJ whole genome shotgun (WGS) entry which is preliminary data.</text>
</comment>
<organism evidence="1 2">
    <name type="scientific">Chelatococcus albus</name>
    <dbReference type="NCBI Taxonomy" id="3047466"/>
    <lineage>
        <taxon>Bacteria</taxon>
        <taxon>Pseudomonadati</taxon>
        <taxon>Pseudomonadota</taxon>
        <taxon>Alphaproteobacteria</taxon>
        <taxon>Hyphomicrobiales</taxon>
        <taxon>Chelatococcaceae</taxon>
        <taxon>Chelatococcus</taxon>
    </lineage>
</organism>
<protein>
    <submittedName>
        <fullName evidence="1">Formate dehydrogenase</fullName>
    </submittedName>
</protein>
<dbReference type="Proteomes" id="UP001321492">
    <property type="component" value="Unassembled WGS sequence"/>
</dbReference>
<sequence>MSDKKKPEGLDRRGFLRAMGAGAAVTAAVPLTATEAQAMKPPGDEGKARYRESEHVKTFYKVNRY</sequence>
<reference evidence="1 2" key="1">
    <citation type="submission" date="2023-05" db="EMBL/GenBank/DDBJ databases">
        <title>Chelatococcus sp. nov., a moderately thermophilic bacterium isolated from hot spring microbial mat.</title>
        <authorList>
            <person name="Hu C.-J."/>
            <person name="Li W.-J."/>
        </authorList>
    </citation>
    <scope>NUCLEOTIDE SEQUENCE [LARGE SCALE GENOMIC DNA]</scope>
    <source>
        <strain evidence="1 2">SYSU G07232</strain>
    </source>
</reference>
<accession>A0ABT7AJQ8</accession>
<dbReference type="InterPro" id="IPR014177">
    <property type="entry name" value="Formate_DH_TAT-contain"/>
</dbReference>
<evidence type="ECO:0000313" key="2">
    <source>
        <dbReference type="Proteomes" id="UP001321492"/>
    </source>
</evidence>
<dbReference type="RefSeq" id="WP_283741618.1">
    <property type="nucleotide sequence ID" value="NZ_JASJEV010000011.1"/>
</dbReference>
<keyword evidence="2" id="KW-1185">Reference proteome</keyword>
<dbReference type="PROSITE" id="PS51318">
    <property type="entry name" value="TAT"/>
    <property type="match status" value="1"/>
</dbReference>
<name>A0ABT7AJQ8_9HYPH</name>
<proteinExistence type="predicted"/>